<dbReference type="AlphaFoldDB" id="A0A1X6MHP6"/>
<proteinExistence type="predicted"/>
<name>A0A1X6MHP6_9APHY</name>
<dbReference type="GO" id="GO:0005524">
    <property type="term" value="F:ATP binding"/>
    <property type="evidence" value="ECO:0007669"/>
    <property type="project" value="UniProtKB-KW"/>
</dbReference>
<keyword evidence="3" id="KW-0732">Signal</keyword>
<dbReference type="EMBL" id="KZ110873">
    <property type="protein sequence ID" value="OSX55839.1"/>
    <property type="molecule type" value="Genomic_DNA"/>
</dbReference>
<sequence>MSLARVFTLTILFVPTSSTYALTEQQRSDIEDEDVGDIAGQDTTLRVVQGLLTLLLRHQASWWYHDQGERELVRDNKLLGNFNLTVIPLVPTGVPQIDITFDIDAGRVKLVHDEFWLRGKRAKSTLSRPNATLAERAEQEQKLSSAVRTILECIGEDPGKESLLRTPERYTQALMCFYSLRMRCSLMVIIDLKDQKNSRAARTDPRWAGHSPDEIVSRLALFGSLRGVTALPLMEAQMRVVLHAFAHPHTLDGRQKAVGIIAQYEDLQVRLGLRTSSKSRCGSTTTQCGLRSIFPGLFLRPCPRSGTNRTRKVVVSAQGPNNIPELLLPSPNEVILRASEREDHECCLFEDIHAQGDLRTLTPLVETGEA</sequence>
<keyword evidence="5" id="KW-1185">Reference proteome</keyword>
<organism evidence="4 5">
    <name type="scientific">Postia placenta MAD-698-R-SB12</name>
    <dbReference type="NCBI Taxonomy" id="670580"/>
    <lineage>
        <taxon>Eukaryota</taxon>
        <taxon>Fungi</taxon>
        <taxon>Dikarya</taxon>
        <taxon>Basidiomycota</taxon>
        <taxon>Agaricomycotina</taxon>
        <taxon>Agaricomycetes</taxon>
        <taxon>Polyporales</taxon>
        <taxon>Adustoporiaceae</taxon>
        <taxon>Rhodonia</taxon>
    </lineage>
</organism>
<evidence type="ECO:0000256" key="1">
    <source>
        <dbReference type="ARBA" id="ARBA00022741"/>
    </source>
</evidence>
<feature type="chain" id="PRO_5012191563" evidence="3">
    <location>
        <begin position="22"/>
        <end position="370"/>
    </location>
</feature>
<accession>A0A1X6MHP6</accession>
<dbReference type="InterPro" id="IPR013126">
    <property type="entry name" value="Hsp_70_fam"/>
</dbReference>
<evidence type="ECO:0000256" key="3">
    <source>
        <dbReference type="SAM" id="SignalP"/>
    </source>
</evidence>
<dbReference type="InterPro" id="IPR043134">
    <property type="entry name" value="GTP-CH-I_N"/>
</dbReference>
<reference evidence="4 5" key="1">
    <citation type="submission" date="2017-04" db="EMBL/GenBank/DDBJ databases">
        <title>Genome Sequence of the Model Brown-Rot Fungus Postia placenta SB12.</title>
        <authorList>
            <consortium name="DOE Joint Genome Institute"/>
            <person name="Gaskell J."/>
            <person name="Kersten P."/>
            <person name="Larrondo L.F."/>
            <person name="Canessa P."/>
            <person name="Martinez D."/>
            <person name="Hibbett D."/>
            <person name="Schmoll M."/>
            <person name="Kubicek C.P."/>
            <person name="Martinez A.T."/>
            <person name="Yadav J."/>
            <person name="Master E."/>
            <person name="Magnuson J.K."/>
            <person name="James T."/>
            <person name="Yaver D."/>
            <person name="Berka R."/>
            <person name="Labutti K."/>
            <person name="Lipzen A."/>
            <person name="Aerts A."/>
            <person name="Barry K."/>
            <person name="Henrissat B."/>
            <person name="Blanchette R."/>
            <person name="Grigoriev I."/>
            <person name="Cullen D."/>
        </authorList>
    </citation>
    <scope>NUCLEOTIDE SEQUENCE [LARGE SCALE GENOMIC DNA]</scope>
    <source>
        <strain evidence="4 5">MAD-698-R-SB12</strain>
    </source>
</reference>
<dbReference type="Pfam" id="PF00012">
    <property type="entry name" value="HSP70"/>
    <property type="match status" value="1"/>
</dbReference>
<dbReference type="SUPFAM" id="SSF55620">
    <property type="entry name" value="Tetrahydrobiopterin biosynthesis enzymes-like"/>
    <property type="match status" value="1"/>
</dbReference>
<evidence type="ECO:0000256" key="2">
    <source>
        <dbReference type="ARBA" id="ARBA00022840"/>
    </source>
</evidence>
<dbReference type="InterPro" id="IPR029047">
    <property type="entry name" value="HSP70_peptide-bd_sf"/>
</dbReference>
<feature type="signal peptide" evidence="3">
    <location>
        <begin position="1"/>
        <end position="21"/>
    </location>
</feature>
<dbReference type="SUPFAM" id="SSF100920">
    <property type="entry name" value="Heat shock protein 70kD (HSP70), peptide-binding domain"/>
    <property type="match status" value="1"/>
</dbReference>
<dbReference type="Gene3D" id="2.60.34.10">
    <property type="entry name" value="Substrate Binding Domain Of DNAk, Chain A, domain 1"/>
    <property type="match status" value="1"/>
</dbReference>
<dbReference type="Proteomes" id="UP000194127">
    <property type="component" value="Unassembled WGS sequence"/>
</dbReference>
<dbReference type="STRING" id="670580.A0A1X6MHP6"/>
<evidence type="ECO:0000313" key="4">
    <source>
        <dbReference type="EMBL" id="OSX55839.1"/>
    </source>
</evidence>
<keyword evidence="2" id="KW-0067">ATP-binding</keyword>
<gene>
    <name evidence="4" type="ORF">POSPLADRAFT_1162768</name>
</gene>
<evidence type="ECO:0000313" key="5">
    <source>
        <dbReference type="Proteomes" id="UP000194127"/>
    </source>
</evidence>
<dbReference type="Gene3D" id="1.10.286.10">
    <property type="match status" value="1"/>
</dbReference>
<protein>
    <submittedName>
        <fullName evidence="4">Uncharacterized protein</fullName>
    </submittedName>
</protein>
<dbReference type="GO" id="GO:0140662">
    <property type="term" value="F:ATP-dependent protein folding chaperone"/>
    <property type="evidence" value="ECO:0007669"/>
    <property type="project" value="InterPro"/>
</dbReference>
<dbReference type="GeneID" id="36332698"/>
<keyword evidence="1" id="KW-0547">Nucleotide-binding</keyword>
<dbReference type="RefSeq" id="XP_024332633.1">
    <property type="nucleotide sequence ID" value="XM_024487749.1"/>
</dbReference>
<dbReference type="OrthoDB" id="3260447at2759"/>